<dbReference type="RefSeq" id="WP_013189703.1">
    <property type="nucleotide sequence ID" value="NC_014248.1"/>
</dbReference>
<accession>D7DVH1</accession>
<protein>
    <submittedName>
        <fullName evidence="1">Uncharacterized protein</fullName>
    </submittedName>
</protein>
<gene>
    <name evidence="1" type="ordered locus">Aazo_0022</name>
</gene>
<dbReference type="EMBL" id="CP002059">
    <property type="protein sequence ID" value="ADI62683.1"/>
    <property type="molecule type" value="Genomic_DNA"/>
</dbReference>
<keyword evidence="2" id="KW-1185">Reference proteome</keyword>
<dbReference type="HOGENOM" id="CLU_2899670_0_0_3"/>
<sequence>MFLSESGFREHQKINYPKIQGGLRWANPIHINVGIGLQDIVPAMATVVHEVGKKLKIEGKSE</sequence>
<proteinExistence type="predicted"/>
<name>D7DVH1_NOSA0</name>
<dbReference type="Proteomes" id="UP000001511">
    <property type="component" value="Chromosome"/>
</dbReference>
<dbReference type="STRING" id="551115.Aazo_0022"/>
<evidence type="ECO:0000313" key="1">
    <source>
        <dbReference type="EMBL" id="ADI62683.1"/>
    </source>
</evidence>
<dbReference type="AlphaFoldDB" id="D7DVH1"/>
<reference evidence="1 2" key="1">
    <citation type="journal article" date="2010" name="PLoS ONE">
        <title>Genome erosion in a nitrogen-fixing vertically transmitted endosymbiotic multicellular cyanobacterium.</title>
        <authorList>
            <person name="Ran L."/>
            <person name="Larsson J."/>
            <person name="Vigil-Stenman T."/>
            <person name="Nylander J.A."/>
            <person name="Ininbergs K."/>
            <person name="Zheng W.W."/>
            <person name="Lapidus A."/>
            <person name="Lowry S."/>
            <person name="Haselkorn R."/>
            <person name="Bergman B."/>
        </authorList>
    </citation>
    <scope>NUCLEOTIDE SEQUENCE [LARGE SCALE GENOMIC DNA]</scope>
    <source>
        <strain evidence="1 2">0708</strain>
    </source>
</reference>
<evidence type="ECO:0000313" key="2">
    <source>
        <dbReference type="Proteomes" id="UP000001511"/>
    </source>
</evidence>
<dbReference type="KEGG" id="naz:Aazo_0022"/>
<organism evidence="1 2">
    <name type="scientific">Nostoc azollae (strain 0708)</name>
    <name type="common">Anabaena azollae (strain 0708)</name>
    <dbReference type="NCBI Taxonomy" id="551115"/>
    <lineage>
        <taxon>Bacteria</taxon>
        <taxon>Bacillati</taxon>
        <taxon>Cyanobacteriota</taxon>
        <taxon>Cyanophyceae</taxon>
        <taxon>Nostocales</taxon>
        <taxon>Nostocaceae</taxon>
        <taxon>Trichormus</taxon>
    </lineage>
</organism>